<dbReference type="CDD" id="cd00761">
    <property type="entry name" value="Glyco_tranf_GTA_type"/>
    <property type="match status" value="1"/>
</dbReference>
<reference evidence="2" key="1">
    <citation type="submission" date="2025-08" db="UniProtKB">
        <authorList>
            <consortium name="RefSeq"/>
        </authorList>
    </citation>
    <scope>IDENTIFICATION</scope>
</reference>
<accession>A0ABM1EKK3</accession>
<proteinExistence type="predicted"/>
<protein>
    <submittedName>
        <fullName evidence="2">Uncharacterized protein LOC106813169</fullName>
    </submittedName>
</protein>
<dbReference type="GeneID" id="106813169"/>
<dbReference type="PANTHER" id="PTHR33604">
    <property type="entry name" value="OSJNBA0004B13.7 PROTEIN"/>
    <property type="match status" value="1"/>
</dbReference>
<dbReference type="Proteomes" id="UP000695022">
    <property type="component" value="Unplaced"/>
</dbReference>
<evidence type="ECO:0000313" key="2">
    <source>
        <dbReference type="RefSeq" id="XP_014672724.1"/>
    </source>
</evidence>
<organism evidence="1 2">
    <name type="scientific">Priapulus caudatus</name>
    <name type="common">Priapulid worm</name>
    <dbReference type="NCBI Taxonomy" id="37621"/>
    <lineage>
        <taxon>Eukaryota</taxon>
        <taxon>Metazoa</taxon>
        <taxon>Ecdysozoa</taxon>
        <taxon>Scalidophora</taxon>
        <taxon>Priapulida</taxon>
        <taxon>Priapulimorpha</taxon>
        <taxon>Priapulimorphida</taxon>
        <taxon>Priapulidae</taxon>
        <taxon>Priapulus</taxon>
    </lineage>
</organism>
<dbReference type="InterPro" id="IPR029044">
    <property type="entry name" value="Nucleotide-diphossugar_trans"/>
</dbReference>
<dbReference type="RefSeq" id="XP_014672724.1">
    <property type="nucleotide sequence ID" value="XM_014817238.1"/>
</dbReference>
<name>A0ABM1EKK3_PRICU</name>
<evidence type="ECO:0000313" key="1">
    <source>
        <dbReference type="Proteomes" id="UP000695022"/>
    </source>
</evidence>
<sequence length="350" mass="40183">MSVIFRAYVRGRKKRIAIVGALLLPFMYFVGVHDVLPADLEPPTPPTPPTFHLELVVLTYDRPHSLRRLLDSLEAAEYDGDAVTLRICIDGPRDEGARAAHAESVDVARRFSFSHGKKLLDVRESNVGAYVQWFDCWRPGEAPHAYGIILEDDLRVSPYFYRWLKPALLTYADNPQVGGVTLQRGTLVARSGKHRNPLCVGCGDTAAFLYRLLGTWGFAPMPRQWRRFQRWVHEAMKDAEFVPYVRDARLITNAWLRKRHSIMKTMPAAYTIHYLAKNQLYTVYANLPDNATLACNHREAGMNYRKNHGDIVLGECDFEPLRHWEKRFTEFPYNPVRLGWDALPESDMDP</sequence>
<dbReference type="Gene3D" id="3.90.550.10">
    <property type="entry name" value="Spore Coat Polysaccharide Biosynthesis Protein SpsA, Chain A"/>
    <property type="match status" value="1"/>
</dbReference>
<dbReference type="PANTHER" id="PTHR33604:SF3">
    <property type="entry name" value="OSJNBA0004B13.7 PROTEIN"/>
    <property type="match status" value="1"/>
</dbReference>
<dbReference type="SUPFAM" id="SSF53448">
    <property type="entry name" value="Nucleotide-diphospho-sugar transferases"/>
    <property type="match status" value="1"/>
</dbReference>
<keyword evidence="1" id="KW-1185">Reference proteome</keyword>
<gene>
    <name evidence="2" type="primary">LOC106813169</name>
</gene>